<evidence type="ECO:0000256" key="11">
    <source>
        <dbReference type="ARBA" id="ARBA00023979"/>
    </source>
</evidence>
<dbReference type="NCBIfam" id="TIGR01802">
    <property type="entry name" value="CM_pl-yst"/>
    <property type="match status" value="1"/>
</dbReference>
<evidence type="ECO:0000256" key="10">
    <source>
        <dbReference type="ARBA" id="ARBA00023235"/>
    </source>
</evidence>
<keyword evidence="6" id="KW-0827">Tyrosine biosynthesis</keyword>
<dbReference type="GO" id="GO:0046417">
    <property type="term" value="P:chorismate metabolic process"/>
    <property type="evidence" value="ECO:0007669"/>
    <property type="project" value="InterPro"/>
</dbReference>
<sequence>MAPSTNTFNLATASAQQILSLANIRAVLQRLEDTIVFQLIERAQFAQNAPMYQPGAIKELVEGEGWQASWVEWFLKEVESAHARCRRWSAPDEFPFTDMSLLPKPVLPPVKYPNLLYDHGINVNRRIYEYYRDHIVPTITAKFNAQPTTSSSGTSSSSSSSSQTATADDGQYGSAAVRDAEVLSALSRRIHFGMFVSESKFRSEPQAFLEPIRQRDSEAVLALITKPAVEAALLVRLREKARVYGQDLDQAVALMQQGHGREGEDKDTQRKIEADEVVKIYETFVIPLTKVVEVDYLLKRLEHLSPTQLEAIEAGKGYIEE</sequence>
<dbReference type="Proteomes" id="UP000245942">
    <property type="component" value="Unassembled WGS sequence"/>
</dbReference>
<dbReference type="Pfam" id="PF01817">
    <property type="entry name" value="CM_2"/>
    <property type="match status" value="1"/>
</dbReference>
<dbReference type="PANTHER" id="PTHR21145:SF12">
    <property type="entry name" value="CHORISMATE MUTASE"/>
    <property type="match status" value="1"/>
</dbReference>
<evidence type="ECO:0000256" key="1">
    <source>
        <dbReference type="ARBA" id="ARBA00004496"/>
    </source>
</evidence>
<keyword evidence="8" id="KW-0057">Aromatic amino acid biosynthesis</keyword>
<comment type="pathway">
    <text evidence="2">Metabolic intermediate biosynthesis; prephenate biosynthesis; prephenate from chorismate: step 1/1.</text>
</comment>
<dbReference type="OrthoDB" id="191918at2759"/>
<dbReference type="GO" id="GO:0004106">
    <property type="term" value="F:chorismate mutase activity"/>
    <property type="evidence" value="ECO:0007669"/>
    <property type="project" value="UniProtKB-EC"/>
</dbReference>
<dbReference type="EMBL" id="KZ819325">
    <property type="protein sequence ID" value="PWN21451.1"/>
    <property type="molecule type" value="Genomic_DNA"/>
</dbReference>
<evidence type="ECO:0000313" key="14">
    <source>
        <dbReference type="EMBL" id="PWN21451.1"/>
    </source>
</evidence>
<evidence type="ECO:0000256" key="8">
    <source>
        <dbReference type="ARBA" id="ARBA00023141"/>
    </source>
</evidence>
<dbReference type="InterPro" id="IPR002701">
    <property type="entry name" value="CM_II_prokaryot"/>
</dbReference>
<keyword evidence="9" id="KW-0584">Phenylalanine biosynthesis</keyword>
<evidence type="ECO:0000313" key="15">
    <source>
        <dbReference type="Proteomes" id="UP000245942"/>
    </source>
</evidence>
<evidence type="ECO:0000256" key="4">
    <source>
        <dbReference type="ARBA" id="ARBA00020296"/>
    </source>
</evidence>
<comment type="catalytic activity">
    <reaction evidence="11">
        <text>chorismate = prephenate</text>
        <dbReference type="Rhea" id="RHEA:13897"/>
        <dbReference type="ChEBI" id="CHEBI:29748"/>
        <dbReference type="ChEBI" id="CHEBI:29934"/>
        <dbReference type="EC" id="5.4.99.5"/>
    </reaction>
    <physiologicalReaction direction="left-to-right" evidence="11">
        <dbReference type="Rhea" id="RHEA:13898"/>
    </physiologicalReaction>
</comment>
<keyword evidence="15" id="KW-1185">Reference proteome</keyword>
<feature type="compositionally biased region" description="Low complexity" evidence="12">
    <location>
        <begin position="148"/>
        <end position="162"/>
    </location>
</feature>
<accession>A0A316UAF5</accession>
<evidence type="ECO:0000256" key="7">
    <source>
        <dbReference type="ARBA" id="ARBA00022605"/>
    </source>
</evidence>
<dbReference type="AlphaFoldDB" id="A0A316UAF5"/>
<dbReference type="InterPro" id="IPR036263">
    <property type="entry name" value="Chorismate_II_sf"/>
</dbReference>
<reference evidence="14 15" key="1">
    <citation type="journal article" date="2018" name="Mol. Biol. Evol.">
        <title>Broad Genomic Sampling Reveals a Smut Pathogenic Ancestry of the Fungal Clade Ustilaginomycotina.</title>
        <authorList>
            <person name="Kijpornyongpan T."/>
            <person name="Mondo S.J."/>
            <person name="Barry K."/>
            <person name="Sandor L."/>
            <person name="Lee J."/>
            <person name="Lipzen A."/>
            <person name="Pangilinan J."/>
            <person name="LaButti K."/>
            <person name="Hainaut M."/>
            <person name="Henrissat B."/>
            <person name="Grigoriev I.V."/>
            <person name="Spatafora J.W."/>
            <person name="Aime M.C."/>
        </authorList>
    </citation>
    <scope>NUCLEOTIDE SEQUENCE [LARGE SCALE GENOMIC DNA]</scope>
    <source>
        <strain evidence="14 15">MCA 4718</strain>
    </source>
</reference>
<dbReference type="GO" id="GO:0009094">
    <property type="term" value="P:L-phenylalanine biosynthetic process"/>
    <property type="evidence" value="ECO:0007669"/>
    <property type="project" value="UniProtKB-KW"/>
</dbReference>
<dbReference type="InterPro" id="IPR008238">
    <property type="entry name" value="Chorismate_mutase_AroQ_euk"/>
</dbReference>
<keyword evidence="10" id="KW-0413">Isomerase</keyword>
<evidence type="ECO:0000256" key="2">
    <source>
        <dbReference type="ARBA" id="ARBA00004817"/>
    </source>
</evidence>
<name>A0A316UAF5_9BASI</name>
<evidence type="ECO:0000256" key="9">
    <source>
        <dbReference type="ARBA" id="ARBA00023222"/>
    </source>
</evidence>
<dbReference type="GO" id="GO:0006571">
    <property type="term" value="P:tyrosine biosynthetic process"/>
    <property type="evidence" value="ECO:0007669"/>
    <property type="project" value="UniProtKB-KW"/>
</dbReference>
<organism evidence="14 15">
    <name type="scientific">Pseudomicrostroma glucosiphilum</name>
    <dbReference type="NCBI Taxonomy" id="1684307"/>
    <lineage>
        <taxon>Eukaryota</taxon>
        <taxon>Fungi</taxon>
        <taxon>Dikarya</taxon>
        <taxon>Basidiomycota</taxon>
        <taxon>Ustilaginomycotina</taxon>
        <taxon>Exobasidiomycetes</taxon>
        <taxon>Microstromatales</taxon>
        <taxon>Microstromatales incertae sedis</taxon>
        <taxon>Pseudomicrostroma</taxon>
    </lineage>
</organism>
<dbReference type="Gene3D" id="1.10.590.10">
    <property type="entry name" value="Chorismate mutase, AroQ class superfamily, eukaryotic"/>
    <property type="match status" value="1"/>
</dbReference>
<keyword evidence="5" id="KW-0963">Cytoplasm</keyword>
<comment type="subcellular location">
    <subcellularLocation>
        <location evidence="1">Cytoplasm</location>
    </subcellularLocation>
</comment>
<evidence type="ECO:0000259" key="13">
    <source>
        <dbReference type="Pfam" id="PF01817"/>
    </source>
</evidence>
<dbReference type="UniPathway" id="UPA00120">
    <property type="reaction ID" value="UER00203"/>
</dbReference>
<dbReference type="InterPro" id="IPR037039">
    <property type="entry name" value="CM_AroQ_sf_eucaryotic"/>
</dbReference>
<evidence type="ECO:0000256" key="12">
    <source>
        <dbReference type="SAM" id="MobiDB-lite"/>
    </source>
</evidence>
<dbReference type="PROSITE" id="PS51169">
    <property type="entry name" value="CHORISMATE_MUT_3"/>
    <property type="match status" value="1"/>
</dbReference>
<dbReference type="PANTHER" id="PTHR21145">
    <property type="entry name" value="CHORISMATE MUTASE"/>
    <property type="match status" value="1"/>
</dbReference>
<gene>
    <name evidence="14" type="ORF">BCV69DRAFT_282172</name>
</gene>
<feature type="domain" description="Chorismate mutase" evidence="13">
    <location>
        <begin position="176"/>
        <end position="293"/>
    </location>
</feature>
<feature type="region of interest" description="Disordered" evidence="12">
    <location>
        <begin position="145"/>
        <end position="172"/>
    </location>
</feature>
<dbReference type="SUPFAM" id="SSF48600">
    <property type="entry name" value="Chorismate mutase II"/>
    <property type="match status" value="1"/>
</dbReference>
<dbReference type="EC" id="5.4.99.5" evidence="3"/>
<dbReference type="GeneID" id="37013991"/>
<proteinExistence type="predicted"/>
<evidence type="ECO:0000256" key="3">
    <source>
        <dbReference type="ARBA" id="ARBA00012404"/>
    </source>
</evidence>
<evidence type="ECO:0000256" key="6">
    <source>
        <dbReference type="ARBA" id="ARBA00022498"/>
    </source>
</evidence>
<evidence type="ECO:0000256" key="5">
    <source>
        <dbReference type="ARBA" id="ARBA00022490"/>
    </source>
</evidence>
<dbReference type="GO" id="GO:0005737">
    <property type="term" value="C:cytoplasm"/>
    <property type="evidence" value="ECO:0007669"/>
    <property type="project" value="UniProtKB-SubCell"/>
</dbReference>
<protein>
    <recommendedName>
        <fullName evidence="4">Chorismate mutase</fullName>
        <ecNumber evidence="3">5.4.99.5</ecNumber>
    </recommendedName>
</protein>
<dbReference type="RefSeq" id="XP_025348611.1">
    <property type="nucleotide sequence ID" value="XM_025492257.1"/>
</dbReference>
<keyword evidence="7" id="KW-0028">Amino-acid biosynthesis</keyword>
<dbReference type="STRING" id="1684307.A0A316UAF5"/>